<keyword evidence="3" id="KW-1185">Reference proteome</keyword>
<dbReference type="InterPro" id="IPR036514">
    <property type="entry name" value="SGNH_hydro_sf"/>
</dbReference>
<protein>
    <recommendedName>
        <fullName evidence="4">GDSL esterase/lipase</fullName>
    </recommendedName>
</protein>
<reference evidence="2 3" key="1">
    <citation type="submission" date="2017-09" db="EMBL/GenBank/DDBJ databases">
        <authorList>
            <consortium name="International Durum Wheat Genome Sequencing Consortium (IDWGSC)"/>
            <person name="Milanesi L."/>
        </authorList>
    </citation>
    <scope>NUCLEOTIDE SEQUENCE [LARGE SCALE GENOMIC DNA]</scope>
    <source>
        <strain evidence="3">cv. Svevo</strain>
    </source>
</reference>
<dbReference type="Gene3D" id="3.40.50.1110">
    <property type="entry name" value="SGNH hydrolase"/>
    <property type="match status" value="1"/>
</dbReference>
<proteinExistence type="inferred from homology"/>
<dbReference type="Gramene" id="TRITD5Av1G168120.1">
    <property type="protein sequence ID" value="TRITD5Av1G168120.1"/>
    <property type="gene ID" value="TRITD5Av1G168120"/>
</dbReference>
<sequence>MDMMESPAKFGQSAQHHIFCLEEDALLTPCCGGPGTLLCGDDGGNLCQNPSSRLFWDGVHLTEAAYHYMAHLLLLSIDDTTVRGASYHGAGRKAWLPPNENDATNSKHTMLA</sequence>
<dbReference type="PANTHER" id="PTHR22835:SF620">
    <property type="entry name" value="OS01G0223000 PROTEIN"/>
    <property type="match status" value="1"/>
</dbReference>
<evidence type="ECO:0000256" key="1">
    <source>
        <dbReference type="ARBA" id="ARBA00008668"/>
    </source>
</evidence>
<accession>A0A9R0TTZ6</accession>
<dbReference type="EMBL" id="LT934119">
    <property type="protein sequence ID" value="VAI19492.1"/>
    <property type="molecule type" value="Genomic_DNA"/>
</dbReference>
<dbReference type="Proteomes" id="UP000324705">
    <property type="component" value="Chromosome 5A"/>
</dbReference>
<gene>
    <name evidence="2" type="ORF">TRITD_5Av1G168120</name>
</gene>
<comment type="similarity">
    <text evidence="1">Belongs to the 'GDSL' lipolytic enzyme family.</text>
</comment>
<evidence type="ECO:0000313" key="3">
    <source>
        <dbReference type="Proteomes" id="UP000324705"/>
    </source>
</evidence>
<dbReference type="PANTHER" id="PTHR22835">
    <property type="entry name" value="ZINC FINGER FYVE DOMAIN CONTAINING PROTEIN"/>
    <property type="match status" value="1"/>
</dbReference>
<evidence type="ECO:0000313" key="2">
    <source>
        <dbReference type="EMBL" id="VAI19492.1"/>
    </source>
</evidence>
<dbReference type="AlphaFoldDB" id="A0A9R0TTZ6"/>
<organism evidence="2 3">
    <name type="scientific">Triticum turgidum subsp. durum</name>
    <name type="common">Durum wheat</name>
    <name type="synonym">Triticum durum</name>
    <dbReference type="NCBI Taxonomy" id="4567"/>
    <lineage>
        <taxon>Eukaryota</taxon>
        <taxon>Viridiplantae</taxon>
        <taxon>Streptophyta</taxon>
        <taxon>Embryophyta</taxon>
        <taxon>Tracheophyta</taxon>
        <taxon>Spermatophyta</taxon>
        <taxon>Magnoliopsida</taxon>
        <taxon>Liliopsida</taxon>
        <taxon>Poales</taxon>
        <taxon>Poaceae</taxon>
        <taxon>BOP clade</taxon>
        <taxon>Pooideae</taxon>
        <taxon>Triticodae</taxon>
        <taxon>Triticeae</taxon>
        <taxon>Triticinae</taxon>
        <taxon>Triticum</taxon>
    </lineage>
</organism>
<evidence type="ECO:0008006" key="4">
    <source>
        <dbReference type="Google" id="ProtNLM"/>
    </source>
</evidence>
<name>A0A9R0TTZ6_TRITD</name>